<sequence length="230" mass="26614">MTTIHLLYVDDEENWLNAVGQILQTGEFVVDTATDGEMALQKMAEQRYDMILLDVRLKEENGWELVRRFKQVQREVAVVLFTSDYEVERLTDVFGVGVEDYLEKSSDIGILANRLKALHYRFVKSREQQECYRIASEVFFRVNAGILVVKGKERYLKSNEACLLKLLCRKMGTVVKIEELYAGIWGKAILFDSKDKALRNLVSELRKTLEGTGLEIRNKRFAGYCLRDIQ</sequence>
<dbReference type="SMART" id="SM00862">
    <property type="entry name" value="Trans_reg_C"/>
    <property type="match status" value="1"/>
</dbReference>
<comment type="caution">
    <text evidence="10">The sequence shown here is derived from an EMBL/GenBank/DDBJ whole genome shotgun (WGS) entry which is preliminary data.</text>
</comment>
<dbReference type="AlphaFoldDB" id="A0A412W1S9"/>
<keyword evidence="4 7" id="KW-0238">DNA-binding</keyword>
<evidence type="ECO:0000313" key="10">
    <source>
        <dbReference type="EMBL" id="RGV17685.1"/>
    </source>
</evidence>
<evidence type="ECO:0000256" key="3">
    <source>
        <dbReference type="ARBA" id="ARBA00023015"/>
    </source>
</evidence>
<accession>A0A412W1S9</accession>
<evidence type="ECO:0000256" key="2">
    <source>
        <dbReference type="ARBA" id="ARBA00023012"/>
    </source>
</evidence>
<keyword evidence="5" id="KW-0804">Transcription</keyword>
<keyword evidence="1 6" id="KW-0597">Phosphoprotein</keyword>
<dbReference type="Pfam" id="PF00486">
    <property type="entry name" value="Trans_reg_C"/>
    <property type="match status" value="1"/>
</dbReference>
<dbReference type="SUPFAM" id="SSF46894">
    <property type="entry name" value="C-terminal effector domain of the bipartite response regulators"/>
    <property type="match status" value="1"/>
</dbReference>
<dbReference type="GO" id="GO:0032993">
    <property type="term" value="C:protein-DNA complex"/>
    <property type="evidence" value="ECO:0007669"/>
    <property type="project" value="TreeGrafter"/>
</dbReference>
<keyword evidence="3" id="KW-0805">Transcription regulation</keyword>
<dbReference type="GO" id="GO:0005829">
    <property type="term" value="C:cytosol"/>
    <property type="evidence" value="ECO:0007669"/>
    <property type="project" value="TreeGrafter"/>
</dbReference>
<feature type="domain" description="Response regulatory" evidence="8">
    <location>
        <begin position="5"/>
        <end position="119"/>
    </location>
</feature>
<evidence type="ECO:0000256" key="6">
    <source>
        <dbReference type="PROSITE-ProRule" id="PRU00169"/>
    </source>
</evidence>
<dbReference type="SMART" id="SM00448">
    <property type="entry name" value="REC"/>
    <property type="match status" value="1"/>
</dbReference>
<dbReference type="Pfam" id="PF00072">
    <property type="entry name" value="Response_reg"/>
    <property type="match status" value="1"/>
</dbReference>
<dbReference type="InterPro" id="IPR039420">
    <property type="entry name" value="WalR-like"/>
</dbReference>
<dbReference type="InterPro" id="IPR036388">
    <property type="entry name" value="WH-like_DNA-bd_sf"/>
</dbReference>
<evidence type="ECO:0000259" key="9">
    <source>
        <dbReference type="PROSITE" id="PS51755"/>
    </source>
</evidence>
<dbReference type="PROSITE" id="PS50110">
    <property type="entry name" value="RESPONSE_REGULATORY"/>
    <property type="match status" value="1"/>
</dbReference>
<protein>
    <submittedName>
        <fullName evidence="10">DNA-binding response regulator</fullName>
    </submittedName>
</protein>
<evidence type="ECO:0000313" key="11">
    <source>
        <dbReference type="Proteomes" id="UP000283426"/>
    </source>
</evidence>
<dbReference type="RefSeq" id="WP_118108630.1">
    <property type="nucleotide sequence ID" value="NZ_QRYW01000066.1"/>
</dbReference>
<dbReference type="GO" id="GO:0000156">
    <property type="term" value="F:phosphorelay response regulator activity"/>
    <property type="evidence" value="ECO:0007669"/>
    <property type="project" value="TreeGrafter"/>
</dbReference>
<evidence type="ECO:0000256" key="1">
    <source>
        <dbReference type="ARBA" id="ARBA00022553"/>
    </source>
</evidence>
<dbReference type="InterPro" id="IPR001789">
    <property type="entry name" value="Sig_transdc_resp-reg_receiver"/>
</dbReference>
<keyword evidence="2" id="KW-0902">Two-component regulatory system</keyword>
<dbReference type="Gene3D" id="1.10.10.10">
    <property type="entry name" value="Winged helix-like DNA-binding domain superfamily/Winged helix DNA-binding domain"/>
    <property type="match status" value="1"/>
</dbReference>
<dbReference type="InterPro" id="IPR011006">
    <property type="entry name" value="CheY-like_superfamily"/>
</dbReference>
<evidence type="ECO:0000256" key="7">
    <source>
        <dbReference type="PROSITE-ProRule" id="PRU01091"/>
    </source>
</evidence>
<dbReference type="InterPro" id="IPR001867">
    <property type="entry name" value="OmpR/PhoB-type_DNA-bd"/>
</dbReference>
<evidence type="ECO:0000256" key="4">
    <source>
        <dbReference type="ARBA" id="ARBA00023125"/>
    </source>
</evidence>
<dbReference type="EMBL" id="QRYW01000066">
    <property type="protein sequence ID" value="RGV17685.1"/>
    <property type="molecule type" value="Genomic_DNA"/>
</dbReference>
<gene>
    <name evidence="10" type="ORF">DWW24_20835</name>
</gene>
<feature type="DNA-binding region" description="OmpR/PhoB-type" evidence="7">
    <location>
        <begin position="129"/>
        <end position="228"/>
    </location>
</feature>
<organism evidence="10 11">
    <name type="scientific">Odoribacter splanchnicus</name>
    <dbReference type="NCBI Taxonomy" id="28118"/>
    <lineage>
        <taxon>Bacteria</taxon>
        <taxon>Pseudomonadati</taxon>
        <taxon>Bacteroidota</taxon>
        <taxon>Bacteroidia</taxon>
        <taxon>Bacteroidales</taxon>
        <taxon>Odoribacteraceae</taxon>
        <taxon>Odoribacter</taxon>
    </lineage>
</organism>
<dbReference type="GO" id="GO:0006355">
    <property type="term" value="P:regulation of DNA-templated transcription"/>
    <property type="evidence" value="ECO:0007669"/>
    <property type="project" value="InterPro"/>
</dbReference>
<dbReference type="InterPro" id="IPR016032">
    <property type="entry name" value="Sig_transdc_resp-reg_C-effctor"/>
</dbReference>
<proteinExistence type="predicted"/>
<feature type="modified residue" description="4-aspartylphosphate" evidence="6">
    <location>
        <position position="54"/>
    </location>
</feature>
<dbReference type="Gene3D" id="3.40.50.2300">
    <property type="match status" value="1"/>
</dbReference>
<name>A0A412W1S9_9BACT</name>
<dbReference type="PANTHER" id="PTHR48111:SF1">
    <property type="entry name" value="TWO-COMPONENT RESPONSE REGULATOR ORR33"/>
    <property type="match status" value="1"/>
</dbReference>
<dbReference type="GO" id="GO:0000976">
    <property type="term" value="F:transcription cis-regulatory region binding"/>
    <property type="evidence" value="ECO:0007669"/>
    <property type="project" value="TreeGrafter"/>
</dbReference>
<reference evidence="10 11" key="1">
    <citation type="submission" date="2018-08" db="EMBL/GenBank/DDBJ databases">
        <title>A genome reference for cultivated species of the human gut microbiota.</title>
        <authorList>
            <person name="Zou Y."/>
            <person name="Xue W."/>
            <person name="Luo G."/>
        </authorList>
    </citation>
    <scope>NUCLEOTIDE SEQUENCE [LARGE SCALE GENOMIC DNA]</scope>
    <source>
        <strain evidence="10 11">AF14-6AC</strain>
    </source>
</reference>
<dbReference type="SUPFAM" id="SSF52172">
    <property type="entry name" value="CheY-like"/>
    <property type="match status" value="1"/>
</dbReference>
<dbReference type="PROSITE" id="PS51755">
    <property type="entry name" value="OMPR_PHOB"/>
    <property type="match status" value="1"/>
</dbReference>
<dbReference type="Proteomes" id="UP000283426">
    <property type="component" value="Unassembled WGS sequence"/>
</dbReference>
<evidence type="ECO:0000256" key="5">
    <source>
        <dbReference type="ARBA" id="ARBA00023163"/>
    </source>
</evidence>
<dbReference type="CDD" id="cd00156">
    <property type="entry name" value="REC"/>
    <property type="match status" value="1"/>
</dbReference>
<dbReference type="PANTHER" id="PTHR48111">
    <property type="entry name" value="REGULATOR OF RPOS"/>
    <property type="match status" value="1"/>
</dbReference>
<feature type="domain" description="OmpR/PhoB-type" evidence="9">
    <location>
        <begin position="129"/>
        <end position="228"/>
    </location>
</feature>
<evidence type="ECO:0000259" key="8">
    <source>
        <dbReference type="PROSITE" id="PS50110"/>
    </source>
</evidence>